<evidence type="ECO:0000256" key="2">
    <source>
        <dbReference type="ARBA" id="ARBA00004286"/>
    </source>
</evidence>
<feature type="compositionally biased region" description="Polar residues" evidence="5">
    <location>
        <begin position="302"/>
        <end position="318"/>
    </location>
</feature>
<protein>
    <recommendedName>
        <fullName evidence="6">CENP-T/Histone H4 histone fold domain-containing protein</fullName>
    </recommendedName>
</protein>
<feature type="region of interest" description="Disordered" evidence="5">
    <location>
        <begin position="286"/>
        <end position="344"/>
    </location>
</feature>
<feature type="region of interest" description="Disordered" evidence="5">
    <location>
        <begin position="1"/>
        <end position="34"/>
    </location>
</feature>
<comment type="caution">
    <text evidence="7">The sequence shown here is derived from an EMBL/GenBank/DDBJ whole genome shotgun (WGS) entry which is preliminary data.</text>
</comment>
<dbReference type="SUPFAM" id="SSF47113">
    <property type="entry name" value="Histone-fold"/>
    <property type="match status" value="1"/>
</dbReference>
<evidence type="ECO:0000313" key="7">
    <source>
        <dbReference type="EMBL" id="CAI5756526.1"/>
    </source>
</evidence>
<gene>
    <name evidence="7" type="ORF">CANVERA_P1044</name>
</gene>
<dbReference type="Pfam" id="PF15511">
    <property type="entry name" value="CENP-T_C"/>
    <property type="match status" value="1"/>
</dbReference>
<comment type="subcellular location">
    <subcellularLocation>
        <location evidence="2">Chromosome</location>
    </subcellularLocation>
    <subcellularLocation>
        <location evidence="1">Nucleus</location>
    </subcellularLocation>
</comment>
<evidence type="ECO:0000256" key="4">
    <source>
        <dbReference type="ARBA" id="ARBA00023242"/>
    </source>
</evidence>
<dbReference type="AlphaFoldDB" id="A0A9W4X8Q9"/>
<dbReference type="GO" id="GO:0005694">
    <property type="term" value="C:chromosome"/>
    <property type="evidence" value="ECO:0007669"/>
    <property type="project" value="UniProtKB-SubCell"/>
</dbReference>
<reference evidence="7" key="1">
    <citation type="submission" date="2022-12" db="EMBL/GenBank/DDBJ databases">
        <authorList>
            <person name="Brejova B."/>
        </authorList>
    </citation>
    <scope>NUCLEOTIDE SEQUENCE</scope>
</reference>
<dbReference type="InterPro" id="IPR035425">
    <property type="entry name" value="CENP-T/H4_C"/>
</dbReference>
<name>A0A9W4X8Q9_9ASCO</name>
<accession>A0A9W4X8Q9</accession>
<feature type="region of interest" description="Disordered" evidence="5">
    <location>
        <begin position="65"/>
        <end position="95"/>
    </location>
</feature>
<dbReference type="InterPro" id="IPR009072">
    <property type="entry name" value="Histone-fold"/>
</dbReference>
<keyword evidence="4" id="KW-0539">Nucleus</keyword>
<organism evidence="7 8">
    <name type="scientific">Candida verbasci</name>
    <dbReference type="NCBI Taxonomy" id="1227364"/>
    <lineage>
        <taxon>Eukaryota</taxon>
        <taxon>Fungi</taxon>
        <taxon>Dikarya</taxon>
        <taxon>Ascomycota</taxon>
        <taxon>Saccharomycotina</taxon>
        <taxon>Pichiomycetes</taxon>
        <taxon>Debaryomycetaceae</taxon>
        <taxon>Candida/Lodderomyces clade</taxon>
        <taxon>Candida</taxon>
    </lineage>
</organism>
<feature type="region of interest" description="Disordered" evidence="5">
    <location>
        <begin position="241"/>
        <end position="264"/>
    </location>
</feature>
<sequence length="526" mass="60090">MNNSRSQPITPLRNRQLSKLNQSQFLSQPNSVQRQQNGNRFIHLPPINSSNLSISIQSNLTSPIKHISPIRSRKRKSLSRPTTPTNKRSRRSSIIINTSGEKLFNPNYKGPVSMDYMKVFLKLYVKQEKRQLEKGKTEQLLPLPDYTPPVINSKPQRLSDITPDEFNQSLIIPSNYQELLNYSDVKNQSFQKDTTIQSTSSDLNNEQESFIKPRPISYLQKILLSKSNKNSFVENIETQENEIGENQQLPLPLETEDQGPVHIENDDFDFDFESNFMDIDPELISIQQQQQQSEQTPSHQSISETPQQPTQSKSISETPQEEPEVQFDFSPPRSHSASLRVNNPRDVIQQEFTIDENLADTSIFTGETEQDEIEPNTNSKSFGILRKHQDKKKKSFEKEIGNKVSIKDVGNIIKSIQTQMSQGGSQKVKKANMNQIKLIQEKSDTFLNNLMMDLSAYAQHRKSNEVSLIDVLLYLKRIKFADKNNGNDMTAEVDKISELAQSFLPLECLIALDNDLLITSSKNGYD</sequence>
<dbReference type="EMBL" id="CANTUO010000001">
    <property type="protein sequence ID" value="CAI5756526.1"/>
    <property type="molecule type" value="Genomic_DNA"/>
</dbReference>
<dbReference type="GO" id="GO:0046982">
    <property type="term" value="F:protein heterodimerization activity"/>
    <property type="evidence" value="ECO:0007669"/>
    <property type="project" value="InterPro"/>
</dbReference>
<evidence type="ECO:0000256" key="5">
    <source>
        <dbReference type="SAM" id="MobiDB-lite"/>
    </source>
</evidence>
<feature type="domain" description="CENP-T/Histone H4 histone fold" evidence="6">
    <location>
        <begin position="412"/>
        <end position="512"/>
    </location>
</feature>
<keyword evidence="8" id="KW-1185">Reference proteome</keyword>
<evidence type="ECO:0000256" key="3">
    <source>
        <dbReference type="ARBA" id="ARBA00022454"/>
    </source>
</evidence>
<dbReference type="Gene3D" id="1.10.20.10">
    <property type="entry name" value="Histone, subunit A"/>
    <property type="match status" value="1"/>
</dbReference>
<feature type="compositionally biased region" description="Low complexity" evidence="5">
    <location>
        <begin position="286"/>
        <end position="301"/>
    </location>
</feature>
<evidence type="ECO:0000256" key="1">
    <source>
        <dbReference type="ARBA" id="ARBA00004123"/>
    </source>
</evidence>
<dbReference type="OrthoDB" id="4077024at2759"/>
<evidence type="ECO:0000313" key="8">
    <source>
        <dbReference type="Proteomes" id="UP001152885"/>
    </source>
</evidence>
<dbReference type="GO" id="GO:0005634">
    <property type="term" value="C:nucleus"/>
    <property type="evidence" value="ECO:0007669"/>
    <property type="project" value="UniProtKB-SubCell"/>
</dbReference>
<evidence type="ECO:0000259" key="6">
    <source>
        <dbReference type="Pfam" id="PF15511"/>
    </source>
</evidence>
<proteinExistence type="predicted"/>
<dbReference type="Proteomes" id="UP001152885">
    <property type="component" value="Unassembled WGS sequence"/>
</dbReference>
<keyword evidence="3" id="KW-0158">Chromosome</keyword>